<reference evidence="2 3" key="1">
    <citation type="submission" date="2018-05" db="EMBL/GenBank/DDBJ databases">
        <title>Description of Sphingomonas pokkalii sp nov, isolated from the rhizosphere of saline tolerant pokkali rice and its draft genome analysis.</title>
        <authorList>
            <person name="Menon R."/>
            <person name="Kumari S."/>
            <person name="Rameshkumar N."/>
        </authorList>
    </citation>
    <scope>NUCLEOTIDE SEQUENCE [LARGE SCALE GENOMIC DNA]</scope>
    <source>
        <strain evidence="2 3">L3B27</strain>
    </source>
</reference>
<sequence length="364" mass="40000">MQRPGARVLAATFLALVPANAWAGSERTYEGTVGTAAVVMALEEDKDTASGRYFYRSVRLDIDLSGTVHGRTLDLQSRTTGDTLHLTRDGAALGGTLTTAKGRRLPVRLHPAGTPAPLPADLPAKLSTYERWHLAGLQLTSQRTETIGGRTIRWYREPLSGIRLFRVERGYAAPATAAVNRALARNHWAAVSAWFACTGYEGQPGTDTAKAQRPWLGDNHLSYLWNASWSCAGTAHPDFGTTGFSYDMRTGRELKLDELLRFGSGPIPPEESTGWYGYRSETFAPGVVALLKHYHPAEMTPPGPGDDDACNYADAEVWHYPSWALSEKGLWLGAYFARVQRACDAPDWAIIPWSALRLRRSEKP</sequence>
<proteinExistence type="predicted"/>
<protein>
    <submittedName>
        <fullName evidence="2">Uncharacterized protein</fullName>
    </submittedName>
</protein>
<evidence type="ECO:0000256" key="1">
    <source>
        <dbReference type="SAM" id="SignalP"/>
    </source>
</evidence>
<accession>A0A2U0SHH5</accession>
<name>A0A2U0SHH5_9SPHN</name>
<evidence type="ECO:0000313" key="2">
    <source>
        <dbReference type="EMBL" id="PVX30806.1"/>
    </source>
</evidence>
<comment type="caution">
    <text evidence="2">The sequence shown here is derived from an EMBL/GenBank/DDBJ whole genome shotgun (WGS) entry which is preliminary data.</text>
</comment>
<keyword evidence="3" id="KW-1185">Reference proteome</keyword>
<dbReference type="EMBL" id="QENQ01000001">
    <property type="protein sequence ID" value="PVX30806.1"/>
    <property type="molecule type" value="Genomic_DNA"/>
</dbReference>
<dbReference type="Proteomes" id="UP000245890">
    <property type="component" value="Unassembled WGS sequence"/>
</dbReference>
<organism evidence="2 3">
    <name type="scientific">Sphingomonas pokkalii</name>
    <dbReference type="NCBI Taxonomy" id="2175090"/>
    <lineage>
        <taxon>Bacteria</taxon>
        <taxon>Pseudomonadati</taxon>
        <taxon>Pseudomonadota</taxon>
        <taxon>Alphaproteobacteria</taxon>
        <taxon>Sphingomonadales</taxon>
        <taxon>Sphingomonadaceae</taxon>
        <taxon>Sphingomonas</taxon>
    </lineage>
</organism>
<gene>
    <name evidence="2" type="ORF">DD559_16915</name>
</gene>
<keyword evidence="1" id="KW-0732">Signal</keyword>
<evidence type="ECO:0000313" key="3">
    <source>
        <dbReference type="Proteomes" id="UP000245890"/>
    </source>
</evidence>
<dbReference type="RefSeq" id="WP_116470209.1">
    <property type="nucleotide sequence ID" value="NZ_QENQ01000001.1"/>
</dbReference>
<dbReference type="AlphaFoldDB" id="A0A2U0SHH5"/>
<feature type="signal peptide" evidence="1">
    <location>
        <begin position="1"/>
        <end position="23"/>
    </location>
</feature>
<feature type="chain" id="PRO_5015667825" evidence="1">
    <location>
        <begin position="24"/>
        <end position="364"/>
    </location>
</feature>